<accession>A0A5N4EG60</accession>
<name>A0A5N4EG60_CAMDR</name>
<organism evidence="2 3">
    <name type="scientific">Camelus dromedarius</name>
    <name type="common">Dromedary</name>
    <name type="synonym">Arabian camel</name>
    <dbReference type="NCBI Taxonomy" id="9838"/>
    <lineage>
        <taxon>Eukaryota</taxon>
        <taxon>Metazoa</taxon>
        <taxon>Chordata</taxon>
        <taxon>Craniata</taxon>
        <taxon>Vertebrata</taxon>
        <taxon>Euteleostomi</taxon>
        <taxon>Mammalia</taxon>
        <taxon>Eutheria</taxon>
        <taxon>Laurasiatheria</taxon>
        <taxon>Artiodactyla</taxon>
        <taxon>Tylopoda</taxon>
        <taxon>Camelidae</taxon>
        <taxon>Camelus</taxon>
    </lineage>
</organism>
<comment type="caution">
    <text evidence="2">The sequence shown here is derived from an EMBL/GenBank/DDBJ whole genome shotgun (WGS) entry which is preliminary data.</text>
</comment>
<evidence type="ECO:0000313" key="2">
    <source>
        <dbReference type="EMBL" id="KAB1282493.1"/>
    </source>
</evidence>
<feature type="region of interest" description="Disordered" evidence="1">
    <location>
        <begin position="1"/>
        <end position="23"/>
    </location>
</feature>
<dbReference type="Proteomes" id="UP000299084">
    <property type="component" value="Unassembled WGS sequence"/>
</dbReference>
<keyword evidence="3" id="KW-1185">Reference proteome</keyword>
<proteinExistence type="predicted"/>
<gene>
    <name evidence="2" type="ORF">Cadr_000002173</name>
</gene>
<dbReference type="EMBL" id="JWIN03000002">
    <property type="protein sequence ID" value="KAB1282493.1"/>
    <property type="molecule type" value="Genomic_DNA"/>
</dbReference>
<sequence length="117" mass="12805">MILHGEKEISGPQQPSPSKTPRALTRHLQPLLLEDPCSLPQGWPQLTELHGDYAAEPLLELKLPRPNQLAPSCPSASKVYPINTSSQSSGNVTDCSIRCADINASLPKKKDKRFILP</sequence>
<dbReference type="AlphaFoldDB" id="A0A5N4EG60"/>
<evidence type="ECO:0000256" key="1">
    <source>
        <dbReference type="SAM" id="MobiDB-lite"/>
    </source>
</evidence>
<evidence type="ECO:0000313" key="3">
    <source>
        <dbReference type="Proteomes" id="UP000299084"/>
    </source>
</evidence>
<reference evidence="2 3" key="1">
    <citation type="journal article" date="2019" name="Mol. Ecol. Resour.">
        <title>Improving Illumina assemblies with Hi-C and long reads: an example with the North African dromedary.</title>
        <authorList>
            <person name="Elbers J.P."/>
            <person name="Rogers M.F."/>
            <person name="Perelman P.L."/>
            <person name="Proskuryakova A.A."/>
            <person name="Serdyukova N.A."/>
            <person name="Johnson W.E."/>
            <person name="Horin P."/>
            <person name="Corander J."/>
            <person name="Murphy D."/>
            <person name="Burger P.A."/>
        </authorList>
    </citation>
    <scope>NUCLEOTIDE SEQUENCE [LARGE SCALE GENOMIC DNA]</scope>
    <source>
        <strain evidence="2">Drom800</strain>
        <tissue evidence="2">Blood</tissue>
    </source>
</reference>
<protein>
    <submittedName>
        <fullName evidence="2">Uncharacterized protein</fullName>
    </submittedName>
</protein>